<comment type="catalytic activity">
    <reaction evidence="1">
        <text>ATP + protein L-histidine = ADP + protein N-phospho-L-histidine.</text>
        <dbReference type="EC" id="2.7.13.3"/>
    </reaction>
</comment>
<protein>
    <recommendedName>
        <fullName evidence="2">histidine kinase</fullName>
        <ecNumber evidence="2">2.7.13.3</ecNumber>
    </recommendedName>
</protein>
<dbReference type="Gene3D" id="3.40.50.2300">
    <property type="match status" value="1"/>
</dbReference>
<dbReference type="CDD" id="cd17546">
    <property type="entry name" value="REC_hyHK_CKI1_RcsC-like"/>
    <property type="match status" value="1"/>
</dbReference>
<dbReference type="PROSITE" id="PS50109">
    <property type="entry name" value="HIS_KIN"/>
    <property type="match status" value="1"/>
</dbReference>
<sequence>MAITPTRAAPHGAPEARPLPDSAARAAGLGLCTLQRHGRRWRVSWNAQMHALQAWPQGHRPPRTLAAWLRSGVHRDDCLHVRSQLRRWLRHTDAPLTLDFRAPAGTALAARWLSLHVEATSPRDLLVVLREQAGAHTGAAVQSQMLARISHELRTPLHAILGVTQLMLMADMPPDPVRRRHQLEQVQGASRHLLALIDGALDLSTPEAGALRQPVDLPAVVAQAVGLLQTSAAAQGVRLQVGAQTALPPAGDATRLRQALVHLLTNGIQYNRHGGTVTVSTRAVPAAAGSAGLLQPGHVVLCVADDGPGMSAEQQAQLFQPFNRLGREQRDSPGTGTGLAIVKALADSMGGWVQVHSRPGHGSVFEVWLQQAMPPVSQAATPPAPLATPAPPGLPPSASGRRRPLPRLADDGQGRVLYVEDNPVNAMIVQASVAHRPGIELQVAEDGASGIQLAHTMQPHLVLLDMQLPDTDGHGVLKALRADPRTAHLPCIALSANVLPEDIREALAAGFIDYWTKPIELPALLGALDALFGAPGESRPA</sequence>
<dbReference type="SMART" id="SM00388">
    <property type="entry name" value="HisKA"/>
    <property type="match status" value="1"/>
</dbReference>
<keyword evidence="10" id="KW-0547">Nucleotide-binding</keyword>
<keyword evidence="4" id="KW-0808">Transferase</keyword>
<proteinExistence type="predicted"/>
<evidence type="ECO:0000256" key="3">
    <source>
        <dbReference type="ARBA" id="ARBA00022553"/>
    </source>
</evidence>
<dbReference type="SUPFAM" id="SSF55874">
    <property type="entry name" value="ATPase domain of HSP90 chaperone/DNA topoisomerase II/histidine kinase"/>
    <property type="match status" value="1"/>
</dbReference>
<evidence type="ECO:0000313" key="10">
    <source>
        <dbReference type="EMBL" id="URI11261.1"/>
    </source>
</evidence>
<dbReference type="PANTHER" id="PTHR43047">
    <property type="entry name" value="TWO-COMPONENT HISTIDINE PROTEIN KINASE"/>
    <property type="match status" value="1"/>
</dbReference>
<dbReference type="SMART" id="SM00448">
    <property type="entry name" value="REC"/>
    <property type="match status" value="1"/>
</dbReference>
<dbReference type="Gene3D" id="3.30.565.10">
    <property type="entry name" value="Histidine kinase-like ATPase, C-terminal domain"/>
    <property type="match status" value="1"/>
</dbReference>
<feature type="domain" description="Response regulatory" evidence="9">
    <location>
        <begin position="415"/>
        <end position="532"/>
    </location>
</feature>
<dbReference type="PROSITE" id="PS50110">
    <property type="entry name" value="RESPONSE_REGULATORY"/>
    <property type="match status" value="1"/>
</dbReference>
<dbReference type="InterPro" id="IPR005467">
    <property type="entry name" value="His_kinase_dom"/>
</dbReference>
<dbReference type="Pfam" id="PF02518">
    <property type="entry name" value="HATPase_c"/>
    <property type="match status" value="1"/>
</dbReference>
<feature type="modified residue" description="4-aspartylphosphate" evidence="6">
    <location>
        <position position="465"/>
    </location>
</feature>
<dbReference type="Pfam" id="PF00512">
    <property type="entry name" value="HisKA"/>
    <property type="match status" value="1"/>
</dbReference>
<name>A0ABY4SGC6_AQUTE</name>
<organism evidence="10 11">
    <name type="scientific">Aquincola tertiaricarbonis</name>
    <dbReference type="NCBI Taxonomy" id="391953"/>
    <lineage>
        <taxon>Bacteria</taxon>
        <taxon>Pseudomonadati</taxon>
        <taxon>Pseudomonadota</taxon>
        <taxon>Betaproteobacteria</taxon>
        <taxon>Burkholderiales</taxon>
        <taxon>Sphaerotilaceae</taxon>
        <taxon>Aquincola</taxon>
    </lineage>
</organism>
<feature type="domain" description="Histidine kinase" evidence="8">
    <location>
        <begin position="148"/>
        <end position="373"/>
    </location>
</feature>
<gene>
    <name evidence="10" type="ORF">MW290_20110</name>
</gene>
<dbReference type="InterPro" id="IPR011006">
    <property type="entry name" value="CheY-like_superfamily"/>
</dbReference>
<dbReference type="InterPro" id="IPR003661">
    <property type="entry name" value="HisK_dim/P_dom"/>
</dbReference>
<dbReference type="SUPFAM" id="SSF47384">
    <property type="entry name" value="Homodimeric domain of signal transducing histidine kinase"/>
    <property type="match status" value="1"/>
</dbReference>
<dbReference type="InterPro" id="IPR036097">
    <property type="entry name" value="HisK_dim/P_sf"/>
</dbReference>
<feature type="region of interest" description="Disordered" evidence="7">
    <location>
        <begin position="1"/>
        <end position="21"/>
    </location>
</feature>
<evidence type="ECO:0000256" key="2">
    <source>
        <dbReference type="ARBA" id="ARBA00012438"/>
    </source>
</evidence>
<evidence type="ECO:0000256" key="5">
    <source>
        <dbReference type="ARBA" id="ARBA00022777"/>
    </source>
</evidence>
<dbReference type="InterPro" id="IPR036890">
    <property type="entry name" value="HATPase_C_sf"/>
</dbReference>
<dbReference type="SUPFAM" id="SSF52172">
    <property type="entry name" value="CheY-like"/>
    <property type="match status" value="1"/>
</dbReference>
<dbReference type="RefSeq" id="WP_250199458.1">
    <property type="nucleotide sequence ID" value="NZ_CP097636.1"/>
</dbReference>
<evidence type="ECO:0000259" key="9">
    <source>
        <dbReference type="PROSITE" id="PS50110"/>
    </source>
</evidence>
<evidence type="ECO:0000256" key="7">
    <source>
        <dbReference type="SAM" id="MobiDB-lite"/>
    </source>
</evidence>
<evidence type="ECO:0000256" key="1">
    <source>
        <dbReference type="ARBA" id="ARBA00000085"/>
    </source>
</evidence>
<feature type="region of interest" description="Disordered" evidence="7">
    <location>
        <begin position="376"/>
        <end position="410"/>
    </location>
</feature>
<dbReference type="EMBL" id="CP097636">
    <property type="protein sequence ID" value="URI11261.1"/>
    <property type="molecule type" value="Genomic_DNA"/>
</dbReference>
<dbReference type="InterPro" id="IPR003594">
    <property type="entry name" value="HATPase_dom"/>
</dbReference>
<dbReference type="CDD" id="cd00082">
    <property type="entry name" value="HisKA"/>
    <property type="match status" value="1"/>
</dbReference>
<evidence type="ECO:0000256" key="6">
    <source>
        <dbReference type="PROSITE-ProRule" id="PRU00169"/>
    </source>
</evidence>
<dbReference type="Gene3D" id="1.10.287.130">
    <property type="match status" value="1"/>
</dbReference>
<dbReference type="PRINTS" id="PR00344">
    <property type="entry name" value="BCTRLSENSOR"/>
</dbReference>
<evidence type="ECO:0000313" key="11">
    <source>
        <dbReference type="Proteomes" id="UP001056201"/>
    </source>
</evidence>
<dbReference type="GO" id="GO:0005524">
    <property type="term" value="F:ATP binding"/>
    <property type="evidence" value="ECO:0007669"/>
    <property type="project" value="UniProtKB-KW"/>
</dbReference>
<keyword evidence="5" id="KW-0418">Kinase</keyword>
<dbReference type="Pfam" id="PF00072">
    <property type="entry name" value="Response_reg"/>
    <property type="match status" value="1"/>
</dbReference>
<reference evidence="10" key="1">
    <citation type="submission" date="2022-05" db="EMBL/GenBank/DDBJ databases">
        <title>An RpoN-dependent PEP-CTERM gene is involved in floc formation of an Aquincola tertiaricarbonis strain.</title>
        <authorList>
            <person name="Qiu D."/>
            <person name="Xia M."/>
        </authorList>
    </citation>
    <scope>NUCLEOTIDE SEQUENCE</scope>
    <source>
        <strain evidence="10">RN12</strain>
    </source>
</reference>
<accession>A0ABY4SGC6</accession>
<keyword evidence="11" id="KW-1185">Reference proteome</keyword>
<dbReference type="EC" id="2.7.13.3" evidence="2"/>
<feature type="compositionally biased region" description="Pro residues" evidence="7">
    <location>
        <begin position="382"/>
        <end position="395"/>
    </location>
</feature>
<dbReference type="PANTHER" id="PTHR43047:SF72">
    <property type="entry name" value="OSMOSENSING HISTIDINE PROTEIN KINASE SLN1"/>
    <property type="match status" value="1"/>
</dbReference>
<dbReference type="InterPro" id="IPR004358">
    <property type="entry name" value="Sig_transdc_His_kin-like_C"/>
</dbReference>
<dbReference type="InterPro" id="IPR001789">
    <property type="entry name" value="Sig_transdc_resp-reg_receiver"/>
</dbReference>
<evidence type="ECO:0000259" key="8">
    <source>
        <dbReference type="PROSITE" id="PS50109"/>
    </source>
</evidence>
<keyword evidence="10" id="KW-0067">ATP-binding</keyword>
<evidence type="ECO:0000256" key="4">
    <source>
        <dbReference type="ARBA" id="ARBA00022679"/>
    </source>
</evidence>
<dbReference type="Proteomes" id="UP001056201">
    <property type="component" value="Chromosome 2"/>
</dbReference>
<keyword evidence="3 6" id="KW-0597">Phosphoprotein</keyword>
<dbReference type="SMART" id="SM00387">
    <property type="entry name" value="HATPase_c"/>
    <property type="match status" value="1"/>
</dbReference>